<organism evidence="1 2">
    <name type="scientific">Psychrobacillus mangrovi</name>
    <dbReference type="NCBI Taxonomy" id="3117745"/>
    <lineage>
        <taxon>Bacteria</taxon>
        <taxon>Bacillati</taxon>
        <taxon>Bacillota</taxon>
        <taxon>Bacilli</taxon>
        <taxon>Bacillales</taxon>
        <taxon>Bacillaceae</taxon>
        <taxon>Psychrobacillus</taxon>
    </lineage>
</organism>
<protein>
    <recommendedName>
        <fullName evidence="3">Spore coat protein</fullName>
    </recommendedName>
</protein>
<evidence type="ECO:0000313" key="2">
    <source>
        <dbReference type="Proteomes" id="UP001364890"/>
    </source>
</evidence>
<dbReference type="RefSeq" id="WP_336495628.1">
    <property type="nucleotide sequence ID" value="NZ_JBAWSY010000001.1"/>
</dbReference>
<dbReference type="EMBL" id="JBAWSY010000001">
    <property type="protein sequence ID" value="MEI4768072.1"/>
    <property type="molecule type" value="Genomic_DNA"/>
</dbReference>
<proteinExistence type="predicted"/>
<name>A0ABU8F1F9_9BACI</name>
<keyword evidence="2" id="KW-1185">Reference proteome</keyword>
<gene>
    <name evidence="1" type="ORF">WAX74_00160</name>
</gene>
<accession>A0ABU8F1F9</accession>
<reference evidence="1 2" key="1">
    <citation type="submission" date="2024-01" db="EMBL/GenBank/DDBJ databases">
        <title>Seven novel Bacillus-like species.</title>
        <authorList>
            <person name="Liu G."/>
        </authorList>
    </citation>
    <scope>NUCLEOTIDE SEQUENCE [LARGE SCALE GENOMIC DNA]</scope>
    <source>
        <strain evidence="1 2">FJAT-51614</strain>
    </source>
</reference>
<dbReference type="Proteomes" id="UP001364890">
    <property type="component" value="Unassembled WGS sequence"/>
</dbReference>
<evidence type="ECO:0008006" key="3">
    <source>
        <dbReference type="Google" id="ProtNLM"/>
    </source>
</evidence>
<evidence type="ECO:0000313" key="1">
    <source>
        <dbReference type="EMBL" id="MEI4768072.1"/>
    </source>
</evidence>
<sequence length="67" mass="7822">MTVLTMKELAFIEDEIRAEVIIAKTMNWCATQCKDKELSKTLEEMAEKHQLKIADLSQYFNQTNNIQ</sequence>
<comment type="caution">
    <text evidence="1">The sequence shown here is derived from an EMBL/GenBank/DDBJ whole genome shotgun (WGS) entry which is preliminary data.</text>
</comment>